<evidence type="ECO:0000256" key="12">
    <source>
        <dbReference type="ARBA" id="ARBA00031556"/>
    </source>
</evidence>
<dbReference type="PANTHER" id="PTHR13763:SF0">
    <property type="entry name" value="BREAST CANCER TYPE 1 SUSCEPTIBILITY PROTEIN"/>
    <property type="match status" value="1"/>
</dbReference>
<dbReference type="Pfam" id="PF00097">
    <property type="entry name" value="zf-C3HC4"/>
    <property type="match status" value="1"/>
</dbReference>
<dbReference type="GO" id="GO:0004842">
    <property type="term" value="F:ubiquitin-protein transferase activity"/>
    <property type="evidence" value="ECO:0007669"/>
    <property type="project" value="TreeGrafter"/>
</dbReference>
<evidence type="ECO:0000313" key="19">
    <source>
        <dbReference type="WBParaSite" id="TCLT_0000999801-mRNA-1"/>
    </source>
</evidence>
<gene>
    <name evidence="17" type="ORF">TCLT_LOCUS9987</name>
</gene>
<keyword evidence="4" id="KW-0479">Metal-binding</keyword>
<evidence type="ECO:0000313" key="18">
    <source>
        <dbReference type="Proteomes" id="UP000276776"/>
    </source>
</evidence>
<keyword evidence="18" id="KW-1185">Reference proteome</keyword>
<feature type="compositionally biased region" description="Polar residues" evidence="14">
    <location>
        <begin position="132"/>
        <end position="141"/>
    </location>
</feature>
<evidence type="ECO:0000256" key="14">
    <source>
        <dbReference type="SAM" id="MobiDB-lite"/>
    </source>
</evidence>
<keyword evidence="9" id="KW-0234">DNA repair</keyword>
<dbReference type="PROSITE" id="PS00518">
    <property type="entry name" value="ZF_RING_1"/>
    <property type="match status" value="1"/>
</dbReference>
<dbReference type="PANTHER" id="PTHR13763">
    <property type="entry name" value="BREAST CANCER TYPE 1 SUSCEPTIBILITY PROTEIN BRCA1"/>
    <property type="match status" value="1"/>
</dbReference>
<dbReference type="PROSITE" id="PS50089">
    <property type="entry name" value="ZF_RING_2"/>
    <property type="match status" value="1"/>
</dbReference>
<keyword evidence="8" id="KW-0862">Zinc</keyword>
<reference evidence="19" key="1">
    <citation type="submission" date="2017-02" db="UniProtKB">
        <authorList>
            <consortium name="WormBaseParasite"/>
        </authorList>
    </citation>
    <scope>IDENTIFICATION</scope>
</reference>
<evidence type="ECO:0000313" key="17">
    <source>
        <dbReference type="EMBL" id="VDN07656.1"/>
    </source>
</evidence>
<evidence type="ECO:0000256" key="13">
    <source>
        <dbReference type="PROSITE-ProRule" id="PRU00175"/>
    </source>
</evidence>
<evidence type="ECO:0000256" key="5">
    <source>
        <dbReference type="ARBA" id="ARBA00022737"/>
    </source>
</evidence>
<accession>A0A0N5DA18</accession>
<dbReference type="GO" id="GO:0005694">
    <property type="term" value="C:chromosome"/>
    <property type="evidence" value="ECO:0007669"/>
    <property type="project" value="UniProtKB-SubCell"/>
</dbReference>
<evidence type="ECO:0000259" key="16">
    <source>
        <dbReference type="PROSITE" id="PS50172"/>
    </source>
</evidence>
<dbReference type="WBParaSite" id="TCLT_0000999801-mRNA-1">
    <property type="protein sequence ID" value="TCLT_0000999801-mRNA-1"/>
    <property type="gene ID" value="TCLT_0000999801"/>
</dbReference>
<dbReference type="AlphaFoldDB" id="A0A0N5DA18"/>
<keyword evidence="11" id="KW-0131">Cell cycle</keyword>
<dbReference type="InterPro" id="IPR013083">
    <property type="entry name" value="Znf_RING/FYVE/PHD"/>
</dbReference>
<sequence length="591" mass="67616">MSVVPEAKTRMRELFGSIQRQFESIQILLRCSICLSTLRDPIMSTCNHPFCRSCLMKCFEKIPALKCPVCKAALNRRSCAASPTLSASVANYLLLVKAFRKDIENTDFAKENSFIESQVPLTQVPTFVPPMQASTSRQQPCSKREQISKKKTKSTKRHLKPSLSPVEKKQRISEENSNSLKRTSVESRSKVSQKKSYSGLECDASNVNINLLEENETNVKASNEDQKEVKHAKNQTVKIKPRLRSKRVNTDAILTRNNDNRSCTMSASAELHSYVNCMLENNDNQESRIEILLKCMPWISNFLNLETEELVSAINETGEKCHDGKICHGYSRTRPPSDSYHVLHSKGNSQKDWSSRGPNFSPMKTRRSIQNEKAVNFLTASGSTVIFRILLRDFLNKFTSFVYCGAMDRRSKYLIVFTDNQLVYESRKLDVNVIYALANNCQLVSHIWLERCIEDNDIASTSDYQVTLKMSGTVIKVGTEILSGNPAELFIGYTFYVPSTFFNSKQMKRETFLEIIEMTGGAIVLYTWQLPCNRRYIIFGPKSDARDAARRYEEDLEVEVLQADWIVESIIRRVIQRKEIFRVSRLCLRNH</sequence>
<evidence type="ECO:0000256" key="4">
    <source>
        <dbReference type="ARBA" id="ARBA00022723"/>
    </source>
</evidence>
<evidence type="ECO:0000256" key="6">
    <source>
        <dbReference type="ARBA" id="ARBA00022763"/>
    </source>
</evidence>
<evidence type="ECO:0000256" key="11">
    <source>
        <dbReference type="ARBA" id="ARBA00023306"/>
    </source>
</evidence>
<dbReference type="GO" id="GO:0000724">
    <property type="term" value="P:double-strand break repair via homologous recombination"/>
    <property type="evidence" value="ECO:0007669"/>
    <property type="project" value="TreeGrafter"/>
</dbReference>
<dbReference type="InterPro" id="IPR017907">
    <property type="entry name" value="Znf_RING_CS"/>
</dbReference>
<dbReference type="STRING" id="103827.A0A0N5DA18"/>
<evidence type="ECO:0000256" key="10">
    <source>
        <dbReference type="ARBA" id="ARBA00023242"/>
    </source>
</evidence>
<keyword evidence="3" id="KW-0158">Chromosome</keyword>
<evidence type="ECO:0000256" key="3">
    <source>
        <dbReference type="ARBA" id="ARBA00022454"/>
    </source>
</evidence>
<proteinExistence type="predicted"/>
<name>A0A0N5DA18_THECL</name>
<evidence type="ECO:0000256" key="2">
    <source>
        <dbReference type="ARBA" id="ARBA00004286"/>
    </source>
</evidence>
<dbReference type="InterPro" id="IPR036420">
    <property type="entry name" value="BRCT_dom_sf"/>
</dbReference>
<dbReference type="InterPro" id="IPR031099">
    <property type="entry name" value="BRCA1-associated"/>
</dbReference>
<dbReference type="GO" id="GO:0008270">
    <property type="term" value="F:zinc ion binding"/>
    <property type="evidence" value="ECO:0007669"/>
    <property type="project" value="UniProtKB-KW"/>
</dbReference>
<feature type="region of interest" description="Disordered" evidence="14">
    <location>
        <begin position="130"/>
        <end position="197"/>
    </location>
</feature>
<dbReference type="InterPro" id="IPR001357">
    <property type="entry name" value="BRCT_dom"/>
</dbReference>
<evidence type="ECO:0000256" key="1">
    <source>
        <dbReference type="ARBA" id="ARBA00004123"/>
    </source>
</evidence>
<dbReference type="Proteomes" id="UP000276776">
    <property type="component" value="Unassembled WGS sequence"/>
</dbReference>
<evidence type="ECO:0000259" key="15">
    <source>
        <dbReference type="PROSITE" id="PS50089"/>
    </source>
</evidence>
<dbReference type="OrthoDB" id="5790173at2759"/>
<dbReference type="SMART" id="SM00184">
    <property type="entry name" value="RING"/>
    <property type="match status" value="1"/>
</dbReference>
<dbReference type="GO" id="GO:0031436">
    <property type="term" value="C:BRCA1-BARD1 complex"/>
    <property type="evidence" value="ECO:0007669"/>
    <property type="project" value="TreeGrafter"/>
</dbReference>
<dbReference type="EMBL" id="UYYF01004936">
    <property type="protein sequence ID" value="VDN07656.1"/>
    <property type="molecule type" value="Genomic_DNA"/>
</dbReference>
<keyword evidence="10" id="KW-0539">Nucleus</keyword>
<feature type="domain" description="BRCT" evidence="16">
    <location>
        <begin position="485"/>
        <end position="583"/>
    </location>
</feature>
<keyword evidence="6" id="KW-0227">DNA damage</keyword>
<reference evidence="17 18" key="2">
    <citation type="submission" date="2018-11" db="EMBL/GenBank/DDBJ databases">
        <authorList>
            <consortium name="Pathogen Informatics"/>
        </authorList>
    </citation>
    <scope>NUCLEOTIDE SEQUENCE [LARGE SCALE GENOMIC DNA]</scope>
</reference>
<protein>
    <recommendedName>
        <fullName evidence="12">RING-type E3 ubiquitin transferase BRCA1</fullName>
    </recommendedName>
</protein>
<dbReference type="SUPFAM" id="SSF52113">
    <property type="entry name" value="BRCT domain"/>
    <property type="match status" value="1"/>
</dbReference>
<feature type="domain" description="BRCT" evidence="16">
    <location>
        <begin position="390"/>
        <end position="466"/>
    </location>
</feature>
<dbReference type="PROSITE" id="PS50172">
    <property type="entry name" value="BRCT"/>
    <property type="match status" value="2"/>
</dbReference>
<comment type="subcellular location">
    <subcellularLocation>
        <location evidence="2">Chromosome</location>
    </subcellularLocation>
    <subcellularLocation>
        <location evidence="1">Nucleus</location>
    </subcellularLocation>
</comment>
<feature type="domain" description="RING-type" evidence="15">
    <location>
        <begin position="31"/>
        <end position="71"/>
    </location>
</feature>
<keyword evidence="5" id="KW-0677">Repeat</keyword>
<keyword evidence="7 13" id="KW-0863">Zinc-finger</keyword>
<evidence type="ECO:0000256" key="9">
    <source>
        <dbReference type="ARBA" id="ARBA00023204"/>
    </source>
</evidence>
<evidence type="ECO:0000256" key="8">
    <source>
        <dbReference type="ARBA" id="ARBA00022833"/>
    </source>
</evidence>
<evidence type="ECO:0000256" key="7">
    <source>
        <dbReference type="ARBA" id="ARBA00022771"/>
    </source>
</evidence>
<dbReference type="Gene3D" id="3.30.40.10">
    <property type="entry name" value="Zinc/RING finger domain, C3HC4 (zinc finger)"/>
    <property type="match status" value="1"/>
</dbReference>
<dbReference type="GO" id="GO:0070531">
    <property type="term" value="C:BRCA1-A complex"/>
    <property type="evidence" value="ECO:0007669"/>
    <property type="project" value="TreeGrafter"/>
</dbReference>
<dbReference type="GO" id="GO:0045944">
    <property type="term" value="P:positive regulation of transcription by RNA polymerase II"/>
    <property type="evidence" value="ECO:0007669"/>
    <property type="project" value="TreeGrafter"/>
</dbReference>
<feature type="compositionally biased region" description="Basic residues" evidence="14">
    <location>
        <begin position="149"/>
        <end position="160"/>
    </location>
</feature>
<dbReference type="SUPFAM" id="SSF57850">
    <property type="entry name" value="RING/U-box"/>
    <property type="match status" value="1"/>
</dbReference>
<organism evidence="19">
    <name type="scientific">Thelazia callipaeda</name>
    <name type="common">Oriental eyeworm</name>
    <name type="synonym">Parasitic nematode</name>
    <dbReference type="NCBI Taxonomy" id="103827"/>
    <lineage>
        <taxon>Eukaryota</taxon>
        <taxon>Metazoa</taxon>
        <taxon>Ecdysozoa</taxon>
        <taxon>Nematoda</taxon>
        <taxon>Chromadorea</taxon>
        <taxon>Rhabditida</taxon>
        <taxon>Spirurina</taxon>
        <taxon>Spiruromorpha</taxon>
        <taxon>Thelazioidea</taxon>
        <taxon>Thelaziidae</taxon>
        <taxon>Thelazia</taxon>
    </lineage>
</organism>
<dbReference type="Gene3D" id="3.40.50.10190">
    <property type="entry name" value="BRCT domain"/>
    <property type="match status" value="2"/>
</dbReference>
<dbReference type="InterPro" id="IPR001841">
    <property type="entry name" value="Znf_RING"/>
</dbReference>
<dbReference type="OMA" id="SHVWELP"/>
<dbReference type="InterPro" id="IPR018957">
    <property type="entry name" value="Znf_C3HC4_RING-type"/>
</dbReference>